<evidence type="ECO:0000313" key="3">
    <source>
        <dbReference type="Proteomes" id="UP000016928"/>
    </source>
</evidence>
<name>N4TZY0_FUSC1</name>
<evidence type="ECO:0000313" key="2">
    <source>
        <dbReference type="EMBL" id="ENH69143.1"/>
    </source>
</evidence>
<dbReference type="OrthoDB" id="10540065at2759"/>
<gene>
    <name evidence="2" type="ORF">FOC1_g10010320</name>
</gene>
<reference evidence="3" key="2">
    <citation type="journal article" date="2014" name="PLoS ONE">
        <title>Genome and Transcriptome Analysis of the Fungal Pathogen Fusarium oxysporum f. sp. cubense Causing Banana Vascular Wilt Disease.</title>
        <authorList>
            <person name="Guo L."/>
            <person name="Han L."/>
            <person name="Yang L."/>
            <person name="Zeng H."/>
            <person name="Fan D."/>
            <person name="Zhu Y."/>
            <person name="Feng Y."/>
            <person name="Wang G."/>
            <person name="Peng C."/>
            <person name="Jiang X."/>
            <person name="Zhou D."/>
            <person name="Ni P."/>
            <person name="Liang C."/>
            <person name="Liu L."/>
            <person name="Wang J."/>
            <person name="Mao C."/>
            <person name="Fang X."/>
            <person name="Peng M."/>
            <person name="Huang J."/>
        </authorList>
    </citation>
    <scope>NUCLEOTIDE SEQUENCE [LARGE SCALE GENOMIC DNA]</scope>
    <source>
        <strain evidence="3">race 1</strain>
    </source>
</reference>
<sequence length="168" mass="18438">PSFDHTASPHKTRSSSGVCVTCPRTNKGADSRTDPCKPASHQESGTGSATSNSSLNISDFQGPYLAGTAECRMAMCTQTKRHKVCGATILDRWADAHMRSLHIPTGQELGLDLSDVRELCRVLRDCHDSMINTTWSSIFMVFDEPLGRAYGHIYMTPAYHLIPSNHTI</sequence>
<feature type="region of interest" description="Disordered" evidence="1">
    <location>
        <begin position="1"/>
        <end position="54"/>
    </location>
</feature>
<dbReference type="EMBL" id="KB730233">
    <property type="protein sequence ID" value="ENH69143.1"/>
    <property type="molecule type" value="Genomic_DNA"/>
</dbReference>
<accession>N4TZY0</accession>
<dbReference type="HOGENOM" id="CLU_1590341_0_0_1"/>
<organism evidence="2 3">
    <name type="scientific">Fusarium oxysporum f. sp. cubense (strain race 1)</name>
    <name type="common">Panama disease fungus</name>
    <dbReference type="NCBI Taxonomy" id="1229664"/>
    <lineage>
        <taxon>Eukaryota</taxon>
        <taxon>Fungi</taxon>
        <taxon>Dikarya</taxon>
        <taxon>Ascomycota</taxon>
        <taxon>Pezizomycotina</taxon>
        <taxon>Sordariomycetes</taxon>
        <taxon>Hypocreomycetidae</taxon>
        <taxon>Hypocreales</taxon>
        <taxon>Nectriaceae</taxon>
        <taxon>Fusarium</taxon>
        <taxon>Fusarium oxysporum species complex</taxon>
    </lineage>
</organism>
<dbReference type="Proteomes" id="UP000016928">
    <property type="component" value="Unassembled WGS sequence"/>
</dbReference>
<evidence type="ECO:0000256" key="1">
    <source>
        <dbReference type="SAM" id="MobiDB-lite"/>
    </source>
</evidence>
<feature type="compositionally biased region" description="Polar residues" evidence="1">
    <location>
        <begin position="41"/>
        <end position="54"/>
    </location>
</feature>
<dbReference type="AlphaFoldDB" id="N4TZY0"/>
<reference evidence="3" key="1">
    <citation type="submission" date="2012-09" db="EMBL/GenBank/DDBJ databases">
        <title>Genome sequencing and comparative transcriptomics of race 1 and race 4 of banana pathogen: Fusarium oxysporum f. sp. cubense.</title>
        <authorList>
            <person name="Fang X."/>
            <person name="Huang J."/>
        </authorList>
    </citation>
    <scope>NUCLEOTIDE SEQUENCE [LARGE SCALE GENOMIC DNA]</scope>
    <source>
        <strain evidence="3">race 1</strain>
    </source>
</reference>
<dbReference type="VEuPathDB" id="FungiDB:FOC1_g10010320"/>
<feature type="non-terminal residue" evidence="2">
    <location>
        <position position="1"/>
    </location>
</feature>
<protein>
    <submittedName>
        <fullName evidence="2">Uncharacterized protein</fullName>
    </submittedName>
</protein>
<proteinExistence type="predicted"/>